<dbReference type="AlphaFoldDB" id="A0A5C5ZGM7"/>
<evidence type="ECO:0000313" key="6">
    <source>
        <dbReference type="EMBL" id="TWT86280.1"/>
    </source>
</evidence>
<evidence type="ECO:0000256" key="3">
    <source>
        <dbReference type="HAMAP-Rule" id="MF_00272"/>
    </source>
</evidence>
<keyword evidence="2 3" id="KW-0450">Lipoyl</keyword>
<evidence type="ECO:0000256" key="2">
    <source>
        <dbReference type="ARBA" id="ARBA00022823"/>
    </source>
</evidence>
<dbReference type="GO" id="GO:0005960">
    <property type="term" value="C:glycine cleavage complex"/>
    <property type="evidence" value="ECO:0007669"/>
    <property type="project" value="InterPro"/>
</dbReference>
<dbReference type="InterPro" id="IPR002930">
    <property type="entry name" value="GCV_H"/>
</dbReference>
<dbReference type="PANTHER" id="PTHR11715:SF3">
    <property type="entry name" value="GLYCINE CLEAVAGE SYSTEM H PROTEIN-RELATED"/>
    <property type="match status" value="1"/>
</dbReference>
<evidence type="ECO:0000256" key="1">
    <source>
        <dbReference type="ARBA" id="ARBA00009249"/>
    </source>
</evidence>
<dbReference type="InterPro" id="IPR000089">
    <property type="entry name" value="Biotin_lipoyl"/>
</dbReference>
<gene>
    <name evidence="3 6" type="primary">gcvH</name>
    <name evidence="6" type="ORF">Mal64_38200</name>
</gene>
<evidence type="ECO:0000259" key="5">
    <source>
        <dbReference type="PROSITE" id="PS50968"/>
    </source>
</evidence>
<comment type="cofactor">
    <cofactor evidence="3">
        <name>(R)-lipoate</name>
        <dbReference type="ChEBI" id="CHEBI:83088"/>
    </cofactor>
    <text evidence="3">Binds 1 lipoyl cofactor covalently.</text>
</comment>
<feature type="modified residue" description="N6-lipoyllysine" evidence="3 4">
    <location>
        <position position="75"/>
    </location>
</feature>
<dbReference type="PANTHER" id="PTHR11715">
    <property type="entry name" value="GLYCINE CLEAVAGE SYSTEM H PROTEIN"/>
    <property type="match status" value="1"/>
</dbReference>
<dbReference type="InterPro" id="IPR011053">
    <property type="entry name" value="Single_hybrid_motif"/>
</dbReference>
<dbReference type="PROSITE" id="PS00189">
    <property type="entry name" value="LIPOYL"/>
    <property type="match status" value="1"/>
</dbReference>
<dbReference type="GO" id="GO:0019464">
    <property type="term" value="P:glycine decarboxylation via glycine cleavage system"/>
    <property type="evidence" value="ECO:0007669"/>
    <property type="project" value="UniProtKB-UniRule"/>
</dbReference>
<dbReference type="Proteomes" id="UP000315440">
    <property type="component" value="Unassembled WGS sequence"/>
</dbReference>
<evidence type="ECO:0000313" key="7">
    <source>
        <dbReference type="Proteomes" id="UP000315440"/>
    </source>
</evidence>
<protein>
    <recommendedName>
        <fullName evidence="3">Glycine cleavage system H protein</fullName>
    </recommendedName>
</protein>
<dbReference type="Gene3D" id="2.40.50.100">
    <property type="match status" value="1"/>
</dbReference>
<dbReference type="HAMAP" id="MF_00272">
    <property type="entry name" value="GcvH"/>
    <property type="match status" value="1"/>
</dbReference>
<dbReference type="EMBL" id="SJPQ01000005">
    <property type="protein sequence ID" value="TWT86280.1"/>
    <property type="molecule type" value="Genomic_DNA"/>
</dbReference>
<dbReference type="InterPro" id="IPR003016">
    <property type="entry name" value="2-oxoA_DH_lipoyl-BS"/>
</dbReference>
<dbReference type="SUPFAM" id="SSF51230">
    <property type="entry name" value="Single hybrid motif"/>
    <property type="match status" value="1"/>
</dbReference>
<comment type="similarity">
    <text evidence="1 3">Belongs to the GcvH family.</text>
</comment>
<sequence length="140" mass="15227">MPSVVNTDDMKPEELLYADTHEWIAVAEENGAKVATLGISAFAVESLTDLVFIELPKPGRTVTAKEPICEVESVKAVSDIYSPVSGEVVEANSALEDNLEKISEDPYGEGWICKIRIEDEAGLEALKSHADYEKLCAEQA</sequence>
<dbReference type="NCBIfam" id="NF002270">
    <property type="entry name" value="PRK01202.1"/>
    <property type="match status" value="1"/>
</dbReference>
<dbReference type="GO" id="GO:0005829">
    <property type="term" value="C:cytosol"/>
    <property type="evidence" value="ECO:0007669"/>
    <property type="project" value="TreeGrafter"/>
</dbReference>
<feature type="domain" description="Lipoyl-binding" evidence="5">
    <location>
        <begin position="34"/>
        <end position="116"/>
    </location>
</feature>
<reference evidence="6 7" key="1">
    <citation type="submission" date="2019-02" db="EMBL/GenBank/DDBJ databases">
        <title>Deep-cultivation of Planctomycetes and their phenomic and genomic characterization uncovers novel biology.</title>
        <authorList>
            <person name="Wiegand S."/>
            <person name="Jogler M."/>
            <person name="Boedeker C."/>
            <person name="Pinto D."/>
            <person name="Vollmers J."/>
            <person name="Rivas-Marin E."/>
            <person name="Kohn T."/>
            <person name="Peeters S.H."/>
            <person name="Heuer A."/>
            <person name="Rast P."/>
            <person name="Oberbeckmann S."/>
            <person name="Bunk B."/>
            <person name="Jeske O."/>
            <person name="Meyerdierks A."/>
            <person name="Storesund J.E."/>
            <person name="Kallscheuer N."/>
            <person name="Luecker S."/>
            <person name="Lage O.M."/>
            <person name="Pohl T."/>
            <person name="Merkel B.J."/>
            <person name="Hornburger P."/>
            <person name="Mueller R.-W."/>
            <person name="Bruemmer F."/>
            <person name="Labrenz M."/>
            <person name="Spormann A.M."/>
            <person name="Op Den Camp H."/>
            <person name="Overmann J."/>
            <person name="Amann R."/>
            <person name="Jetten M.S.M."/>
            <person name="Mascher T."/>
            <person name="Medema M.H."/>
            <person name="Devos D.P."/>
            <person name="Kaster A.-K."/>
            <person name="Ovreas L."/>
            <person name="Rohde M."/>
            <person name="Galperin M.Y."/>
            <person name="Jogler C."/>
        </authorList>
    </citation>
    <scope>NUCLEOTIDE SEQUENCE [LARGE SCALE GENOMIC DNA]</scope>
    <source>
        <strain evidence="6 7">Mal64</strain>
    </source>
</reference>
<keyword evidence="7" id="KW-1185">Reference proteome</keyword>
<dbReference type="GO" id="GO:0009249">
    <property type="term" value="P:protein lipoylation"/>
    <property type="evidence" value="ECO:0007669"/>
    <property type="project" value="TreeGrafter"/>
</dbReference>
<dbReference type="Pfam" id="PF01597">
    <property type="entry name" value="GCV_H"/>
    <property type="match status" value="1"/>
</dbReference>
<dbReference type="InterPro" id="IPR017453">
    <property type="entry name" value="GCV_H_sub"/>
</dbReference>
<dbReference type="NCBIfam" id="TIGR00527">
    <property type="entry name" value="gcvH"/>
    <property type="match status" value="1"/>
</dbReference>
<dbReference type="PROSITE" id="PS50968">
    <property type="entry name" value="BIOTINYL_LIPOYL"/>
    <property type="match status" value="1"/>
</dbReference>
<comment type="caution">
    <text evidence="6">The sequence shown here is derived from an EMBL/GenBank/DDBJ whole genome shotgun (WGS) entry which is preliminary data.</text>
</comment>
<comment type="function">
    <text evidence="3">The glycine cleavage system catalyzes the degradation of glycine. The H protein shuttles the methylamine group of glycine from the P protein to the T protein.</text>
</comment>
<organism evidence="6 7">
    <name type="scientific">Pseudobythopirellula maris</name>
    <dbReference type="NCBI Taxonomy" id="2527991"/>
    <lineage>
        <taxon>Bacteria</taxon>
        <taxon>Pseudomonadati</taxon>
        <taxon>Planctomycetota</taxon>
        <taxon>Planctomycetia</taxon>
        <taxon>Pirellulales</taxon>
        <taxon>Lacipirellulaceae</taxon>
        <taxon>Pseudobythopirellula</taxon>
    </lineage>
</organism>
<proteinExistence type="inferred from homology"/>
<dbReference type="InterPro" id="IPR033753">
    <property type="entry name" value="GCV_H/Fam206"/>
</dbReference>
<name>A0A5C5ZGM7_9BACT</name>
<accession>A0A5C5ZGM7</accession>
<dbReference type="CDD" id="cd06848">
    <property type="entry name" value="GCS_H"/>
    <property type="match status" value="1"/>
</dbReference>
<evidence type="ECO:0000256" key="4">
    <source>
        <dbReference type="PIRSR" id="PIRSR617453-50"/>
    </source>
</evidence>
<comment type="subunit">
    <text evidence="3">The glycine cleavage system is composed of four proteins: P, T, L and H.</text>
</comment>